<protein>
    <submittedName>
        <fullName evidence="2">Uncharacterized protein</fullName>
    </submittedName>
</protein>
<reference evidence="2" key="1">
    <citation type="journal article" date="2015" name="Nature">
        <title>Complex archaea that bridge the gap between prokaryotes and eukaryotes.</title>
        <authorList>
            <person name="Spang A."/>
            <person name="Saw J.H."/>
            <person name="Jorgensen S.L."/>
            <person name="Zaremba-Niedzwiedzka K."/>
            <person name="Martijn J."/>
            <person name="Lind A.E."/>
            <person name="van Eijk R."/>
            <person name="Schleper C."/>
            <person name="Guy L."/>
            <person name="Ettema T.J."/>
        </authorList>
    </citation>
    <scope>NUCLEOTIDE SEQUENCE</scope>
</reference>
<accession>A0A0F9D1J4</accession>
<dbReference type="AlphaFoldDB" id="A0A0F9D1J4"/>
<name>A0A0F9D1J4_9ZZZZ</name>
<dbReference type="EMBL" id="LAZR01041558">
    <property type="protein sequence ID" value="KKL11666.1"/>
    <property type="molecule type" value="Genomic_DNA"/>
</dbReference>
<evidence type="ECO:0000256" key="1">
    <source>
        <dbReference type="SAM" id="MobiDB-lite"/>
    </source>
</evidence>
<evidence type="ECO:0000313" key="2">
    <source>
        <dbReference type="EMBL" id="KKL11666.1"/>
    </source>
</evidence>
<feature type="compositionally biased region" description="Basic and acidic residues" evidence="1">
    <location>
        <begin position="132"/>
        <end position="151"/>
    </location>
</feature>
<gene>
    <name evidence="2" type="ORF">LCGC14_2543470</name>
</gene>
<proteinExistence type="predicted"/>
<sequence>MGLHEDVFDIIGDTQGRKGRLLPGSKDTFEVSGGEGLHGITLEDSNAPFLFNPKLHTASRTPGKKDSVTLRPAKTTQPSIRTVGQLRKVAQALKGVPEALRTKILSRLTGIEEKSPEMSGLAKILFKHQLEAPGKARKEERSKQAAGERRTATGVAQNQRQQSLELQKRQFEFKKETTRKQILDALLEIGELERKIPSQRAPQKQKDYALQVLGMERQKLLLKLLTGNVKITRRDN</sequence>
<feature type="region of interest" description="Disordered" evidence="1">
    <location>
        <begin position="132"/>
        <end position="161"/>
    </location>
</feature>
<comment type="caution">
    <text evidence="2">The sequence shown here is derived from an EMBL/GenBank/DDBJ whole genome shotgun (WGS) entry which is preliminary data.</text>
</comment>
<organism evidence="2">
    <name type="scientific">marine sediment metagenome</name>
    <dbReference type="NCBI Taxonomy" id="412755"/>
    <lineage>
        <taxon>unclassified sequences</taxon>
        <taxon>metagenomes</taxon>
        <taxon>ecological metagenomes</taxon>
    </lineage>
</organism>